<dbReference type="Proteomes" id="UP000824596">
    <property type="component" value="Unassembled WGS sequence"/>
</dbReference>
<dbReference type="RefSeq" id="XP_044724036.1">
    <property type="nucleotide sequence ID" value="XM_044860403.1"/>
</dbReference>
<dbReference type="PANTHER" id="PTHR43558:SF6">
    <property type="entry name" value="REDUCTASE, PUTATIVE (AFU_ORTHOLOGUE AFUA_3G10540)-RELATED"/>
    <property type="match status" value="1"/>
</dbReference>
<dbReference type="InterPro" id="IPR053354">
    <property type="entry name" value="MGDG_epimerase"/>
</dbReference>
<name>A0A9P8N2L8_9HYPO</name>
<dbReference type="PANTHER" id="PTHR43558">
    <property type="entry name" value="REDUCTASE, PUTATIVE (AFU_ORTHOLOGUE AFUA_3G10540)-RELATED"/>
    <property type="match status" value="1"/>
</dbReference>
<evidence type="ECO:0000313" key="1">
    <source>
        <dbReference type="EMBL" id="KAH0966523.1"/>
    </source>
</evidence>
<dbReference type="AlphaFoldDB" id="A0A9P8N2L8"/>
<evidence type="ECO:0000313" key="2">
    <source>
        <dbReference type="Proteomes" id="UP000824596"/>
    </source>
</evidence>
<keyword evidence="2" id="KW-1185">Reference proteome</keyword>
<proteinExistence type="predicted"/>
<dbReference type="GeneID" id="68351061"/>
<comment type="caution">
    <text evidence="1">The sequence shown here is derived from an EMBL/GenBank/DDBJ whole genome shotgun (WGS) entry which is preliminary data.</text>
</comment>
<organism evidence="1 2">
    <name type="scientific">Hirsutella rhossiliensis</name>
    <dbReference type="NCBI Taxonomy" id="111463"/>
    <lineage>
        <taxon>Eukaryota</taxon>
        <taxon>Fungi</taxon>
        <taxon>Dikarya</taxon>
        <taxon>Ascomycota</taxon>
        <taxon>Pezizomycotina</taxon>
        <taxon>Sordariomycetes</taxon>
        <taxon>Hypocreomycetidae</taxon>
        <taxon>Hypocreales</taxon>
        <taxon>Ophiocordycipitaceae</taxon>
        <taxon>Hirsutella</taxon>
    </lineage>
</organism>
<protein>
    <submittedName>
        <fullName evidence="1">Ankyrin repeat protein</fullName>
    </submittedName>
</protein>
<accession>A0A9P8N2L8</accession>
<reference evidence="1" key="1">
    <citation type="submission" date="2021-09" db="EMBL/GenBank/DDBJ databases">
        <title>A high-quality genome of the endoparasitic fungus Hirsutella rhossiliensis with a comparison of Hirsutella genomes reveals transposable elements contributing to genome size variation.</title>
        <authorList>
            <person name="Lin R."/>
            <person name="Jiao Y."/>
            <person name="Sun X."/>
            <person name="Ling J."/>
            <person name="Xie B."/>
            <person name="Cheng X."/>
        </authorList>
    </citation>
    <scope>NUCLEOTIDE SEQUENCE</scope>
    <source>
        <strain evidence="1">HR02</strain>
    </source>
</reference>
<dbReference type="OrthoDB" id="539213at2759"/>
<dbReference type="EMBL" id="JAIZPD010000002">
    <property type="protein sequence ID" value="KAH0966523.1"/>
    <property type="molecule type" value="Genomic_DNA"/>
</dbReference>
<gene>
    <name evidence="1" type="ORF">HRG_01932</name>
</gene>
<sequence length="443" mass="50264">MPSMTDTPTPPSQFLAHLFRNPREPTRELVKPYVSYETGLRKAFARGDAGIDGLAGLVPVYNGAEKSFRIRTVDRQPATLSKYIMPLPDDKREANDVPAIAASRDEFMKNFDAFTHSMLKGIDIKIENDPTVENPHETYYQTTAPASDIDVFFYGLGDDNSAIARIVQLEAELRVNQRIAPGSGLTLRSENAVTFISPRWPYRHVQVILRLYRSVSEILTGFDVDCACVAFDGTNVYSNPRGVTAIATRTNTIDLTRRSPSYENRLYKYRNHNFDVFWDGLERERIDEQFFRDFAADYRKLSRLTGLARLIFSEAVLGRGAQEWYRWRRLMRRLDSGGEPALAAPSGYATLDIPYGRLFTAKSVCKYVSKRAKEPYLFGSIEKVTSWGAKPSKKMKGKLAGKVTFIRDNPGRQMIGSFYPLTDDDWTNMAYEPPSDVSENEDE</sequence>